<protein>
    <submittedName>
        <fullName evidence="1">Uncharacterized protein</fullName>
    </submittedName>
</protein>
<evidence type="ECO:0000313" key="1">
    <source>
        <dbReference type="EMBL" id="KAH0552768.1"/>
    </source>
</evidence>
<dbReference type="AlphaFoldDB" id="A0AAV7IIB2"/>
<reference evidence="1 2" key="1">
    <citation type="journal article" date="2021" name="J. Hered.">
        <title>A chromosome-level genome assembly of the parasitoid wasp, Cotesia glomerata (Hymenoptera: Braconidae).</title>
        <authorList>
            <person name="Pinto B.J."/>
            <person name="Weis J.J."/>
            <person name="Gamble T."/>
            <person name="Ode P.J."/>
            <person name="Paul R."/>
            <person name="Zaspel J.M."/>
        </authorList>
    </citation>
    <scope>NUCLEOTIDE SEQUENCE [LARGE SCALE GENOMIC DNA]</scope>
    <source>
        <strain evidence="1">CgM1</strain>
    </source>
</reference>
<dbReference type="Proteomes" id="UP000826195">
    <property type="component" value="Unassembled WGS sequence"/>
</dbReference>
<accession>A0AAV7IIB2</accession>
<organism evidence="1 2">
    <name type="scientific">Cotesia glomerata</name>
    <name type="common">Lepidopteran parasitic wasp</name>
    <name type="synonym">Apanteles glomeratus</name>
    <dbReference type="NCBI Taxonomy" id="32391"/>
    <lineage>
        <taxon>Eukaryota</taxon>
        <taxon>Metazoa</taxon>
        <taxon>Ecdysozoa</taxon>
        <taxon>Arthropoda</taxon>
        <taxon>Hexapoda</taxon>
        <taxon>Insecta</taxon>
        <taxon>Pterygota</taxon>
        <taxon>Neoptera</taxon>
        <taxon>Endopterygota</taxon>
        <taxon>Hymenoptera</taxon>
        <taxon>Apocrita</taxon>
        <taxon>Ichneumonoidea</taxon>
        <taxon>Braconidae</taxon>
        <taxon>Microgastrinae</taxon>
        <taxon>Cotesia</taxon>
    </lineage>
</organism>
<gene>
    <name evidence="1" type="ORF">KQX54_014941</name>
</gene>
<keyword evidence="2" id="KW-1185">Reference proteome</keyword>
<proteinExistence type="predicted"/>
<comment type="caution">
    <text evidence="1">The sequence shown here is derived from an EMBL/GenBank/DDBJ whole genome shotgun (WGS) entry which is preliminary data.</text>
</comment>
<evidence type="ECO:0000313" key="2">
    <source>
        <dbReference type="Proteomes" id="UP000826195"/>
    </source>
</evidence>
<dbReference type="EMBL" id="JAHXZJ010001492">
    <property type="protein sequence ID" value="KAH0552768.1"/>
    <property type="molecule type" value="Genomic_DNA"/>
</dbReference>
<sequence>MTRRVSGLKLNATIRVSKIPNSSLRTLYIPKASYRLQLFRNWTTSKLKLKSKKSESCPHALLMIFSRPKSPTAEIRICKFIQPFEAYPHGFLPSRGCRMRVLSSLFFLRRHPSQQVLQTLFDRPNFDNH</sequence>
<name>A0AAV7IIB2_COTGL</name>